<evidence type="ECO:0000256" key="6">
    <source>
        <dbReference type="ARBA" id="ARBA00023136"/>
    </source>
</evidence>
<protein>
    <submittedName>
        <fullName evidence="9">Sugar ABC transporter permease</fullName>
    </submittedName>
</protein>
<feature type="transmembrane region" description="Helical" evidence="7">
    <location>
        <begin position="78"/>
        <end position="99"/>
    </location>
</feature>
<dbReference type="Proteomes" id="UP000595917">
    <property type="component" value="Chromosome"/>
</dbReference>
<dbReference type="EMBL" id="CP067089">
    <property type="protein sequence ID" value="QQO08398.1"/>
    <property type="molecule type" value="Genomic_DNA"/>
</dbReference>
<feature type="transmembrane region" description="Helical" evidence="7">
    <location>
        <begin position="270"/>
        <end position="289"/>
    </location>
</feature>
<dbReference type="SUPFAM" id="SSF160964">
    <property type="entry name" value="MalF N-terminal region-like"/>
    <property type="match status" value="1"/>
</dbReference>
<evidence type="ECO:0000256" key="2">
    <source>
        <dbReference type="ARBA" id="ARBA00022448"/>
    </source>
</evidence>
<dbReference type="Pfam" id="PF00528">
    <property type="entry name" value="BPD_transp_1"/>
    <property type="match status" value="1"/>
</dbReference>
<dbReference type="InterPro" id="IPR035906">
    <property type="entry name" value="MetI-like_sf"/>
</dbReference>
<reference evidence="9" key="1">
    <citation type="submission" date="2021-01" db="EMBL/GenBank/DDBJ databases">
        <title>Description of Breznakiella homolactica.</title>
        <authorList>
            <person name="Song Y."/>
            <person name="Brune A."/>
        </authorList>
    </citation>
    <scope>NUCLEOTIDE SEQUENCE</scope>
    <source>
        <strain evidence="9">RmG30</strain>
    </source>
</reference>
<evidence type="ECO:0000256" key="3">
    <source>
        <dbReference type="ARBA" id="ARBA00022475"/>
    </source>
</evidence>
<evidence type="ECO:0000256" key="4">
    <source>
        <dbReference type="ARBA" id="ARBA00022692"/>
    </source>
</evidence>
<dbReference type="RefSeq" id="WP_215625704.1">
    <property type="nucleotide sequence ID" value="NZ_CP067089.2"/>
</dbReference>
<feature type="transmembrane region" description="Helical" evidence="7">
    <location>
        <begin position="164"/>
        <end position="186"/>
    </location>
</feature>
<keyword evidence="10" id="KW-1185">Reference proteome</keyword>
<dbReference type="InterPro" id="IPR051393">
    <property type="entry name" value="ABC_transporter_permease"/>
</dbReference>
<keyword evidence="4 7" id="KW-0812">Transmembrane</keyword>
<dbReference type="InterPro" id="IPR035277">
    <property type="entry name" value="MalF_N"/>
</dbReference>
<dbReference type="Gene3D" id="1.10.3720.10">
    <property type="entry name" value="MetI-like"/>
    <property type="match status" value="1"/>
</dbReference>
<dbReference type="CDD" id="cd06261">
    <property type="entry name" value="TM_PBP2"/>
    <property type="match status" value="1"/>
</dbReference>
<organism evidence="9 10">
    <name type="scientific">Breznakiella homolactica</name>
    <dbReference type="NCBI Taxonomy" id="2798577"/>
    <lineage>
        <taxon>Bacteria</taxon>
        <taxon>Pseudomonadati</taxon>
        <taxon>Spirochaetota</taxon>
        <taxon>Spirochaetia</taxon>
        <taxon>Spirochaetales</taxon>
        <taxon>Breznakiellaceae</taxon>
        <taxon>Breznakiella</taxon>
    </lineage>
</organism>
<dbReference type="KEGG" id="bhc:JFL75_15875"/>
<feature type="domain" description="ABC transmembrane type-1" evidence="8">
    <location>
        <begin position="74"/>
        <end position="288"/>
    </location>
</feature>
<keyword evidence="5 7" id="KW-1133">Transmembrane helix</keyword>
<evidence type="ECO:0000256" key="5">
    <source>
        <dbReference type="ARBA" id="ARBA00022989"/>
    </source>
</evidence>
<keyword evidence="2 7" id="KW-0813">Transport</keyword>
<dbReference type="Gene3D" id="1.20.58.370">
    <property type="entry name" value="MalF N-terminal region-like"/>
    <property type="match status" value="1"/>
</dbReference>
<evidence type="ECO:0000256" key="1">
    <source>
        <dbReference type="ARBA" id="ARBA00004651"/>
    </source>
</evidence>
<feature type="transmembrane region" description="Helical" evidence="7">
    <location>
        <begin position="12"/>
        <end position="34"/>
    </location>
</feature>
<dbReference type="InterPro" id="IPR000515">
    <property type="entry name" value="MetI-like"/>
</dbReference>
<feature type="transmembrane region" description="Helical" evidence="7">
    <location>
        <begin position="111"/>
        <end position="144"/>
    </location>
</feature>
<dbReference type="PANTHER" id="PTHR30193:SF37">
    <property type="entry name" value="INNER MEMBRANE ABC TRANSPORTER PERMEASE PROTEIN YCJO"/>
    <property type="match status" value="1"/>
</dbReference>
<evidence type="ECO:0000256" key="7">
    <source>
        <dbReference type="RuleBase" id="RU363032"/>
    </source>
</evidence>
<gene>
    <name evidence="9" type="ORF">JFL75_15875</name>
</gene>
<dbReference type="SUPFAM" id="SSF161098">
    <property type="entry name" value="MetI-like"/>
    <property type="match status" value="1"/>
</dbReference>
<dbReference type="GO" id="GO:0055085">
    <property type="term" value="P:transmembrane transport"/>
    <property type="evidence" value="ECO:0007669"/>
    <property type="project" value="InterPro"/>
</dbReference>
<dbReference type="PROSITE" id="PS50928">
    <property type="entry name" value="ABC_TM1"/>
    <property type="match status" value="1"/>
</dbReference>
<dbReference type="PANTHER" id="PTHR30193">
    <property type="entry name" value="ABC TRANSPORTER PERMEASE PROTEIN"/>
    <property type="match status" value="1"/>
</dbReference>
<sequence>MTQFSPRARNNIIALQFILPALILILLFIIFPILRTVVMSFQEWFLSSGSPDHPFIGFENYIDAVTNPNFPGMISVTLIYTAASVAGKMLLGLGVALLLNRKFFGRSFVRGLMLIPWAMPAVVVCTVFIVSLSPTYGIITHYLVKFGIMKQPFDVFTQKGSALTMVTLIGIWKNFPFISLMLLAALQGISKDLYEAASIDGAGALRQFASVTWPSIRPIWNTTMVLQILWTIKEFELVYLITRGGPDNGTAVIGVDIYLNAFRFYKVGTASAEGMMLLVFCLIFAVIYYRQQQKMER</sequence>
<evidence type="ECO:0000313" key="10">
    <source>
        <dbReference type="Proteomes" id="UP000595917"/>
    </source>
</evidence>
<proteinExistence type="inferred from homology"/>
<keyword evidence="6 7" id="KW-0472">Membrane</keyword>
<name>A0A7T7XLI0_9SPIR</name>
<comment type="subcellular location">
    <subcellularLocation>
        <location evidence="1 7">Cell membrane</location>
        <topology evidence="1 7">Multi-pass membrane protein</topology>
    </subcellularLocation>
</comment>
<evidence type="ECO:0000313" key="9">
    <source>
        <dbReference type="EMBL" id="QQO08398.1"/>
    </source>
</evidence>
<dbReference type="AlphaFoldDB" id="A0A7T7XLI0"/>
<comment type="similarity">
    <text evidence="7">Belongs to the binding-protein-dependent transport system permease family.</text>
</comment>
<keyword evidence="3" id="KW-1003">Cell membrane</keyword>
<dbReference type="GO" id="GO:0005886">
    <property type="term" value="C:plasma membrane"/>
    <property type="evidence" value="ECO:0007669"/>
    <property type="project" value="UniProtKB-SubCell"/>
</dbReference>
<evidence type="ECO:0000259" key="8">
    <source>
        <dbReference type="PROSITE" id="PS50928"/>
    </source>
</evidence>
<accession>A0A7T7XLI0</accession>